<dbReference type="AlphaFoldDB" id="A0A0D6EGX0"/>
<dbReference type="OrthoDB" id="1939479at2759"/>
<dbReference type="GO" id="GO:0005634">
    <property type="term" value="C:nucleus"/>
    <property type="evidence" value="ECO:0007669"/>
    <property type="project" value="TreeGrafter"/>
</dbReference>
<dbReference type="PANTHER" id="PTHR12606:SF141">
    <property type="entry name" value="GH15225P-RELATED"/>
    <property type="match status" value="1"/>
</dbReference>
<feature type="region of interest" description="Disordered" evidence="6">
    <location>
        <begin position="457"/>
        <end position="483"/>
    </location>
</feature>
<gene>
    <name evidence="8" type="primary">SPOSA6832_00708</name>
</gene>
<feature type="region of interest" description="Disordered" evidence="6">
    <location>
        <begin position="72"/>
        <end position="96"/>
    </location>
</feature>
<organism evidence="8 9">
    <name type="scientific">Sporidiobolus salmonicolor</name>
    <name type="common">Yeast-like fungus</name>
    <name type="synonym">Sporobolomyces salmonicolor</name>
    <dbReference type="NCBI Taxonomy" id="5005"/>
    <lineage>
        <taxon>Eukaryota</taxon>
        <taxon>Fungi</taxon>
        <taxon>Dikarya</taxon>
        <taxon>Basidiomycota</taxon>
        <taxon>Pucciniomycotina</taxon>
        <taxon>Microbotryomycetes</taxon>
        <taxon>Sporidiobolales</taxon>
        <taxon>Sporidiobolaceae</taxon>
        <taxon>Sporobolomyces</taxon>
    </lineage>
</organism>
<evidence type="ECO:0000259" key="7">
    <source>
        <dbReference type="PROSITE" id="PS50600"/>
    </source>
</evidence>
<accession>A0A0D6EGX0</accession>
<evidence type="ECO:0000256" key="6">
    <source>
        <dbReference type="SAM" id="MobiDB-lite"/>
    </source>
</evidence>
<keyword evidence="9" id="KW-1185">Reference proteome</keyword>
<keyword evidence="2" id="KW-0645">Protease</keyword>
<reference evidence="9" key="1">
    <citation type="submission" date="2015-02" db="EMBL/GenBank/DDBJ databases">
        <authorList>
            <person name="Gon?alves P."/>
        </authorList>
    </citation>
    <scope>NUCLEOTIDE SEQUENCE [LARGE SCALE GENOMIC DNA]</scope>
</reference>
<dbReference type="SUPFAM" id="SSF54001">
    <property type="entry name" value="Cysteine proteinases"/>
    <property type="match status" value="1"/>
</dbReference>
<dbReference type="InterPro" id="IPR038765">
    <property type="entry name" value="Papain-like_cys_pep_sf"/>
</dbReference>
<dbReference type="Gene3D" id="3.40.395.10">
    <property type="entry name" value="Adenoviral Proteinase, Chain A"/>
    <property type="match status" value="1"/>
</dbReference>
<protein>
    <submittedName>
        <fullName evidence="8">SPOSA6832_00708-mRNA-1:cds</fullName>
    </submittedName>
</protein>
<feature type="compositionally biased region" description="Pro residues" evidence="6">
    <location>
        <begin position="373"/>
        <end position="383"/>
    </location>
</feature>
<keyword evidence="4" id="KW-0788">Thiol protease</keyword>
<feature type="compositionally biased region" description="Polar residues" evidence="6">
    <location>
        <begin position="118"/>
        <end position="129"/>
    </location>
</feature>
<keyword evidence="3" id="KW-0378">Hydrolase</keyword>
<feature type="compositionally biased region" description="Polar residues" evidence="6">
    <location>
        <begin position="461"/>
        <end position="472"/>
    </location>
</feature>
<feature type="compositionally biased region" description="Low complexity" evidence="6">
    <location>
        <begin position="138"/>
        <end position="154"/>
    </location>
</feature>
<dbReference type="PANTHER" id="PTHR12606">
    <property type="entry name" value="SENTRIN/SUMO-SPECIFIC PROTEASE"/>
    <property type="match status" value="1"/>
</dbReference>
<feature type="coiled-coil region" evidence="5">
    <location>
        <begin position="508"/>
        <end position="535"/>
    </location>
</feature>
<name>A0A0D6EGX0_SPOSA</name>
<feature type="region of interest" description="Disordered" evidence="6">
    <location>
        <begin position="114"/>
        <end position="238"/>
    </location>
</feature>
<evidence type="ECO:0000256" key="3">
    <source>
        <dbReference type="ARBA" id="ARBA00022801"/>
    </source>
</evidence>
<evidence type="ECO:0000256" key="2">
    <source>
        <dbReference type="ARBA" id="ARBA00022670"/>
    </source>
</evidence>
<proteinExistence type="inferred from homology"/>
<sequence length="852" mass="93855">MPALRGTKRPASFTTDPDPPNSHQLHSSKRLKPNSPPPLDSAATTTAGSSWIKPWDLLWQGVHVLLAANSQPGPPSLSWSRTRVKPNTPTLTAAPPGQQFLHQHKQAANLSALPHPTRVSSPDLNPSSQTALLPPPLRSTRPSRPLRTPISTPSSNRLKTSGSGHACSPKVRAKRSPRNPPSSGSSRPLRRRGVGRPSTAEGTSSGLHREARWSTVLRRGAARTKASTGGSDPWGASRFVQPSVQPALAHSAIRSAGFDGVFNPGDTPELTFADPSSLPCHATSENHFSYTACQTRAHCVLPRLSVSHFTACNRTATFALSQTTLGTASFRLASRVASIGVSVVGSIGVSVFGFLDSAVFFFVCLYSSTLSPEPAPIPSPPPRSVDARTEEERQRDELRLYRLGVDRLKQNLDKFEPSPLVPVSCSAASDSLRKHKPVVTTSSLLAPPTTSYASVVASASKSPRPTAYSNGTPSRSRPISRLSSSVDRALQTYKATLTESPVKALASQPDLLENYERLRAALEEAELSAADLDVSSSAKVQKRRVWPKKLPKQLQDRLDTIMRDRKFEKFLPGASVDADALRRLKGLTWLNDDIVVYYGVMINRRLADAEKKGDLGQGETRLKKSYAMNSHWWTMYGDHGYARVKKWTKKVRPFPSSSHSSLAERLMRLWRQFDVFAKDIIIFPVNLNNSHWSCAAINLEKKRFEYYDSFGGELKLVYKRLRKWLTEEHAEKKKAPLDLSDWTDHWDTSTPQQGNSSDCGVFTVRFLSPLSLFLDVTDGVDESSARLWSRCRVGSKGSISRRRTCLSAFPSLALCSCPHHPPKLTDLPNASLRGKIALEIDKQELMPIEEWK</sequence>
<dbReference type="EMBL" id="CENE01000002">
    <property type="protein sequence ID" value="CEQ39194.1"/>
    <property type="molecule type" value="Genomic_DNA"/>
</dbReference>
<evidence type="ECO:0000313" key="8">
    <source>
        <dbReference type="EMBL" id="CEQ39194.1"/>
    </source>
</evidence>
<dbReference type="Proteomes" id="UP000243876">
    <property type="component" value="Unassembled WGS sequence"/>
</dbReference>
<dbReference type="InterPro" id="IPR003653">
    <property type="entry name" value="Peptidase_C48_C"/>
</dbReference>
<feature type="compositionally biased region" description="Polar residues" evidence="6">
    <location>
        <begin position="77"/>
        <end position="91"/>
    </location>
</feature>
<feature type="region of interest" description="Disordered" evidence="6">
    <location>
        <begin position="371"/>
        <end position="393"/>
    </location>
</feature>
<keyword evidence="5" id="KW-0175">Coiled coil</keyword>
<evidence type="ECO:0000313" key="9">
    <source>
        <dbReference type="Proteomes" id="UP000243876"/>
    </source>
</evidence>
<feature type="region of interest" description="Disordered" evidence="6">
    <location>
        <begin position="1"/>
        <end position="47"/>
    </location>
</feature>
<evidence type="ECO:0000256" key="1">
    <source>
        <dbReference type="ARBA" id="ARBA00005234"/>
    </source>
</evidence>
<feature type="compositionally biased region" description="Low complexity" evidence="6">
    <location>
        <begin position="473"/>
        <end position="483"/>
    </location>
</feature>
<feature type="domain" description="Ubiquitin-like protease family profile" evidence="7">
    <location>
        <begin position="560"/>
        <end position="770"/>
    </location>
</feature>
<dbReference type="PROSITE" id="PS50600">
    <property type="entry name" value="ULP_PROTEASE"/>
    <property type="match status" value="1"/>
</dbReference>
<dbReference type="GO" id="GO:0006508">
    <property type="term" value="P:proteolysis"/>
    <property type="evidence" value="ECO:0007669"/>
    <property type="project" value="UniProtKB-KW"/>
</dbReference>
<evidence type="ECO:0000256" key="4">
    <source>
        <dbReference type="ARBA" id="ARBA00022807"/>
    </source>
</evidence>
<dbReference type="Pfam" id="PF02902">
    <property type="entry name" value="Peptidase_C48"/>
    <property type="match status" value="1"/>
</dbReference>
<evidence type="ECO:0000256" key="5">
    <source>
        <dbReference type="SAM" id="Coils"/>
    </source>
</evidence>
<dbReference type="GO" id="GO:0016929">
    <property type="term" value="F:deSUMOylase activity"/>
    <property type="evidence" value="ECO:0007669"/>
    <property type="project" value="TreeGrafter"/>
</dbReference>
<comment type="similarity">
    <text evidence="1">Belongs to the peptidase C48 family.</text>
</comment>
<dbReference type="GO" id="GO:0016926">
    <property type="term" value="P:protein desumoylation"/>
    <property type="evidence" value="ECO:0007669"/>
    <property type="project" value="TreeGrafter"/>
</dbReference>